<evidence type="ECO:0000313" key="2">
    <source>
        <dbReference type="Proteomes" id="UP000054843"/>
    </source>
</evidence>
<reference evidence="1 2" key="1">
    <citation type="submission" date="2015-01" db="EMBL/GenBank/DDBJ databases">
        <title>Evolution of Trichinella species and genotypes.</title>
        <authorList>
            <person name="Korhonen P.K."/>
            <person name="Edoardo P."/>
            <person name="Giuseppe L.R."/>
            <person name="Gasser R.B."/>
        </authorList>
    </citation>
    <scope>NUCLEOTIDE SEQUENCE [LARGE SCALE GENOMIC DNA]</scope>
    <source>
        <strain evidence="1">ISS1980</strain>
    </source>
</reference>
<protein>
    <submittedName>
        <fullName evidence="1">Uncharacterized protein</fullName>
    </submittedName>
</protein>
<dbReference type="AlphaFoldDB" id="A0A0V1MCG0"/>
<comment type="caution">
    <text evidence="1">The sequence shown here is derived from an EMBL/GenBank/DDBJ whole genome shotgun (WGS) entry which is preliminary data.</text>
</comment>
<sequence>MNEKNHCALIAPSFKNDENTIMAKYFHDDCRICILSRGHLLPMDCYRIVRKLVKKSSSSKYFARFMSLKLIKVKKDFLQPTITTTFQLDNAYHHNSTLHNAKLSFFFFYTENSENFYIMRRDFNVQLDYIQFFFFLSSLFEKKNVIPPRFSDEFYCLFCILQCCKLSAMNLSTQLIWHFIVEMGCLYCIAMH</sequence>
<name>A0A0V1MCG0_9BILA</name>
<keyword evidence="2" id="KW-1185">Reference proteome</keyword>
<dbReference type="Proteomes" id="UP000054843">
    <property type="component" value="Unassembled WGS sequence"/>
</dbReference>
<gene>
    <name evidence="1" type="ORF">T10_11816</name>
</gene>
<dbReference type="EMBL" id="JYDO01000135">
    <property type="protein sequence ID" value="KRZ69478.1"/>
    <property type="molecule type" value="Genomic_DNA"/>
</dbReference>
<organism evidence="1 2">
    <name type="scientific">Trichinella papuae</name>
    <dbReference type="NCBI Taxonomy" id="268474"/>
    <lineage>
        <taxon>Eukaryota</taxon>
        <taxon>Metazoa</taxon>
        <taxon>Ecdysozoa</taxon>
        <taxon>Nematoda</taxon>
        <taxon>Enoplea</taxon>
        <taxon>Dorylaimia</taxon>
        <taxon>Trichinellida</taxon>
        <taxon>Trichinellidae</taxon>
        <taxon>Trichinella</taxon>
    </lineage>
</organism>
<dbReference type="OrthoDB" id="10362407at2759"/>
<accession>A0A0V1MCG0</accession>
<evidence type="ECO:0000313" key="1">
    <source>
        <dbReference type="EMBL" id="KRZ69478.1"/>
    </source>
</evidence>
<proteinExistence type="predicted"/>